<dbReference type="AlphaFoldDB" id="A0A6S7JR95"/>
<comment type="caution">
    <text evidence="2">The sequence shown here is derived from an EMBL/GenBank/DDBJ whole genome shotgun (WGS) entry which is preliminary data.</text>
</comment>
<keyword evidence="3" id="KW-1185">Reference proteome</keyword>
<feature type="non-terminal residue" evidence="2">
    <location>
        <position position="316"/>
    </location>
</feature>
<protein>
    <submittedName>
        <fullName evidence="2">Uncharacterized protein</fullName>
    </submittedName>
</protein>
<proteinExistence type="predicted"/>
<gene>
    <name evidence="2" type="ORF">PACLA_8A063090</name>
</gene>
<feature type="region of interest" description="Disordered" evidence="1">
    <location>
        <begin position="83"/>
        <end position="116"/>
    </location>
</feature>
<organism evidence="2 3">
    <name type="scientific">Paramuricea clavata</name>
    <name type="common">Red gorgonian</name>
    <name type="synonym">Violescent sea-whip</name>
    <dbReference type="NCBI Taxonomy" id="317549"/>
    <lineage>
        <taxon>Eukaryota</taxon>
        <taxon>Metazoa</taxon>
        <taxon>Cnidaria</taxon>
        <taxon>Anthozoa</taxon>
        <taxon>Octocorallia</taxon>
        <taxon>Malacalcyonacea</taxon>
        <taxon>Plexauridae</taxon>
        <taxon>Paramuricea</taxon>
    </lineage>
</organism>
<feature type="compositionally biased region" description="Basic and acidic residues" evidence="1">
    <location>
        <begin position="105"/>
        <end position="116"/>
    </location>
</feature>
<accession>A0A6S7JR95</accession>
<reference evidence="2" key="1">
    <citation type="submission" date="2020-04" db="EMBL/GenBank/DDBJ databases">
        <authorList>
            <person name="Alioto T."/>
            <person name="Alioto T."/>
            <person name="Gomez Garrido J."/>
        </authorList>
    </citation>
    <scope>NUCLEOTIDE SEQUENCE</scope>
    <source>
        <strain evidence="2">A484AB</strain>
    </source>
</reference>
<evidence type="ECO:0000313" key="2">
    <source>
        <dbReference type="EMBL" id="CAB4034067.1"/>
    </source>
</evidence>
<evidence type="ECO:0000256" key="1">
    <source>
        <dbReference type="SAM" id="MobiDB-lite"/>
    </source>
</evidence>
<dbReference type="EMBL" id="CACRXK020019787">
    <property type="protein sequence ID" value="CAB4034067.1"/>
    <property type="molecule type" value="Genomic_DNA"/>
</dbReference>
<dbReference type="OrthoDB" id="6146512at2759"/>
<dbReference type="Proteomes" id="UP001152795">
    <property type="component" value="Unassembled WGS sequence"/>
</dbReference>
<sequence length="316" mass="36230">MLDLVKACEAESELDFLQESFVLTDEQKEAVLQQRIIFWTNAMAGDIERENPVEVDPDMMANWTEDQRRLFNEDWANDDGLCELEQMPEPPENQIGEGSKRRHASDHAPSKRQRPEEYFTIKSAKQVNVRKFRTTGTDYTVQFNPLDVHGVSNVMSTLNRAFQHLFDRLTSDMAPHDQVRLILNSDQLDKSISLPFLQRDRLTPERFLAAVERVVQSNDQFTLDDSVSVNVVHVEMPQGAGRKRRDVVNLESFLRKKDCIVQIKNKDDLCCARAIVVAKAKLDKDPKYKSIVDHRRGMQSRLAQELHESAGVPLGP</sequence>
<name>A0A6S7JR95_PARCT</name>
<evidence type="ECO:0000313" key="3">
    <source>
        <dbReference type="Proteomes" id="UP001152795"/>
    </source>
</evidence>